<keyword evidence="1" id="KW-0732">Signal</keyword>
<dbReference type="AlphaFoldDB" id="A0A376AFL4"/>
<organism evidence="2 3">
    <name type="scientific">Ciceribacter selenitireducens ATCC BAA-1503</name>
    <dbReference type="NCBI Taxonomy" id="1336235"/>
    <lineage>
        <taxon>Bacteria</taxon>
        <taxon>Pseudomonadati</taxon>
        <taxon>Pseudomonadota</taxon>
        <taxon>Alphaproteobacteria</taxon>
        <taxon>Hyphomicrobiales</taxon>
        <taxon>Rhizobiaceae</taxon>
        <taxon>Ciceribacter</taxon>
    </lineage>
</organism>
<proteinExistence type="predicted"/>
<feature type="signal peptide" evidence="1">
    <location>
        <begin position="1"/>
        <end position="23"/>
    </location>
</feature>
<sequence>MKLRPATAILLSGLVLAPSSASAGSQEEVAAPDAWTIEKCDRYHRAFTDLLKVFEGRDITDGFIRGNRDFIAAGCSNGADICPTSPGDMEFANALTLMAMNGGAASSFLPFICRTSPAPPALP</sequence>
<dbReference type="Proteomes" id="UP000254764">
    <property type="component" value="Unassembled WGS sequence"/>
</dbReference>
<accession>A0A376AFL4</accession>
<name>A0A376AFL4_9HYPH</name>
<feature type="chain" id="PRO_5016581664" evidence="1">
    <location>
        <begin position="24"/>
        <end position="123"/>
    </location>
</feature>
<keyword evidence="3" id="KW-1185">Reference proteome</keyword>
<reference evidence="3" key="1">
    <citation type="submission" date="2018-07" db="EMBL/GenBank/DDBJ databases">
        <authorList>
            <person name="Peiro R."/>
            <person name="Begona"/>
            <person name="Cbmso G."/>
            <person name="Lopez M."/>
            <person name="Gonzalez S."/>
        </authorList>
    </citation>
    <scope>NUCLEOTIDE SEQUENCE [LARGE SCALE GENOMIC DNA]</scope>
</reference>
<dbReference type="EMBL" id="UEYP01000002">
    <property type="protein sequence ID" value="SSC66595.1"/>
    <property type="molecule type" value="Genomic_DNA"/>
</dbReference>
<dbReference type="OrthoDB" id="7726273at2"/>
<evidence type="ECO:0000313" key="2">
    <source>
        <dbReference type="EMBL" id="SSC66595.1"/>
    </source>
</evidence>
<protein>
    <submittedName>
        <fullName evidence="2">Uncharacterized protein</fullName>
    </submittedName>
</protein>
<evidence type="ECO:0000313" key="3">
    <source>
        <dbReference type="Proteomes" id="UP000254764"/>
    </source>
</evidence>
<gene>
    <name evidence="2" type="ORF">RHIZ70_2303</name>
</gene>
<evidence type="ECO:0000256" key="1">
    <source>
        <dbReference type="SAM" id="SignalP"/>
    </source>
</evidence>
<dbReference type="RefSeq" id="WP_115669360.1">
    <property type="nucleotide sequence ID" value="NZ_UEYP01000002.1"/>
</dbReference>